<gene>
    <name evidence="3" type="ORF">BSL78_00894</name>
</gene>
<evidence type="ECO:0000313" key="4">
    <source>
        <dbReference type="Proteomes" id="UP000230750"/>
    </source>
</evidence>
<evidence type="ECO:0000256" key="2">
    <source>
        <dbReference type="SAM" id="Phobius"/>
    </source>
</evidence>
<keyword evidence="2" id="KW-0812">Transmembrane</keyword>
<keyword evidence="2" id="KW-0472">Membrane</keyword>
<proteinExistence type="predicted"/>
<keyword evidence="4" id="KW-1185">Reference proteome</keyword>
<feature type="region of interest" description="Disordered" evidence="1">
    <location>
        <begin position="270"/>
        <end position="314"/>
    </location>
</feature>
<evidence type="ECO:0000256" key="1">
    <source>
        <dbReference type="SAM" id="MobiDB-lite"/>
    </source>
</evidence>
<sequence length="314" mass="35265">MFCRESRPLDTECTSGVSLEITGQCAMRTLETRRRRRQTNIDQEVIVLLTLDMTSSLGFQSLSDFSGRFNNSLQTLMVPVQLDVATLRILWNSQRKTRRRYGRRMCHMYVQLDTPTSARVTASRVQQVLSSTVWAYVSSVQAVHSSPSQDRPAASSVQNHRLLGPEPLDAVIVSRSRESDTTVNPPPEQSLLKEPFIIAGITLAGTLALCVLLLVIVTCFSCFCQGKETPPKQTNISHSEEPTEYHVRSYDNHELRTDDEVEVALQDYATRASDEDSTGYNDNHYAYDAPPSKNDTLDPSSDTESLRMRPTTQL</sequence>
<keyword evidence="2" id="KW-1133">Transmembrane helix</keyword>
<dbReference type="Proteomes" id="UP000230750">
    <property type="component" value="Unassembled WGS sequence"/>
</dbReference>
<name>A0A2G8LPN3_STIJA</name>
<accession>A0A2G8LPN3</accession>
<evidence type="ECO:0000313" key="3">
    <source>
        <dbReference type="EMBL" id="PIK62172.1"/>
    </source>
</evidence>
<dbReference type="EMBL" id="MRZV01000017">
    <property type="protein sequence ID" value="PIK62172.1"/>
    <property type="molecule type" value="Genomic_DNA"/>
</dbReference>
<feature type="compositionally biased region" description="Polar residues" evidence="1">
    <location>
        <begin position="293"/>
        <end position="303"/>
    </location>
</feature>
<reference evidence="3 4" key="1">
    <citation type="journal article" date="2017" name="PLoS Biol.">
        <title>The sea cucumber genome provides insights into morphological evolution and visceral regeneration.</title>
        <authorList>
            <person name="Zhang X."/>
            <person name="Sun L."/>
            <person name="Yuan J."/>
            <person name="Sun Y."/>
            <person name="Gao Y."/>
            <person name="Zhang L."/>
            <person name="Li S."/>
            <person name="Dai H."/>
            <person name="Hamel J.F."/>
            <person name="Liu C."/>
            <person name="Yu Y."/>
            <person name="Liu S."/>
            <person name="Lin W."/>
            <person name="Guo K."/>
            <person name="Jin S."/>
            <person name="Xu P."/>
            <person name="Storey K.B."/>
            <person name="Huan P."/>
            <person name="Zhang T."/>
            <person name="Zhou Y."/>
            <person name="Zhang J."/>
            <person name="Lin C."/>
            <person name="Li X."/>
            <person name="Xing L."/>
            <person name="Huo D."/>
            <person name="Sun M."/>
            <person name="Wang L."/>
            <person name="Mercier A."/>
            <person name="Li F."/>
            <person name="Yang H."/>
            <person name="Xiang J."/>
        </authorList>
    </citation>
    <scope>NUCLEOTIDE SEQUENCE [LARGE SCALE GENOMIC DNA]</scope>
    <source>
        <strain evidence="3">Shaxun</strain>
        <tissue evidence="3">Muscle</tissue>
    </source>
</reference>
<organism evidence="3 4">
    <name type="scientific">Stichopus japonicus</name>
    <name type="common">Sea cucumber</name>
    <dbReference type="NCBI Taxonomy" id="307972"/>
    <lineage>
        <taxon>Eukaryota</taxon>
        <taxon>Metazoa</taxon>
        <taxon>Echinodermata</taxon>
        <taxon>Eleutherozoa</taxon>
        <taxon>Echinozoa</taxon>
        <taxon>Holothuroidea</taxon>
        <taxon>Aspidochirotacea</taxon>
        <taxon>Aspidochirotida</taxon>
        <taxon>Stichopodidae</taxon>
        <taxon>Apostichopus</taxon>
    </lineage>
</organism>
<dbReference type="AlphaFoldDB" id="A0A2G8LPN3"/>
<dbReference type="OrthoDB" id="430340at2759"/>
<comment type="caution">
    <text evidence="3">The sequence shown here is derived from an EMBL/GenBank/DDBJ whole genome shotgun (WGS) entry which is preliminary data.</text>
</comment>
<protein>
    <submittedName>
        <fullName evidence="3">Uncharacterized protein</fullName>
    </submittedName>
</protein>
<feature type="transmembrane region" description="Helical" evidence="2">
    <location>
        <begin position="196"/>
        <end position="217"/>
    </location>
</feature>